<feature type="region of interest" description="Disordered" evidence="5">
    <location>
        <begin position="583"/>
        <end position="973"/>
    </location>
</feature>
<feature type="region of interest" description="Disordered" evidence="5">
    <location>
        <begin position="1347"/>
        <end position="1396"/>
    </location>
</feature>
<feature type="domain" description="C2 tensin-type" evidence="6">
    <location>
        <begin position="256"/>
        <end position="395"/>
    </location>
</feature>
<evidence type="ECO:0000256" key="4">
    <source>
        <dbReference type="SAM" id="Coils"/>
    </source>
</evidence>
<dbReference type="SUPFAM" id="SSF52799">
    <property type="entry name" value="(Phosphotyrosine protein) phosphatases II"/>
    <property type="match status" value="1"/>
</dbReference>
<feature type="compositionally biased region" description="Pro residues" evidence="5">
    <location>
        <begin position="910"/>
        <end position="920"/>
    </location>
</feature>
<feature type="compositionally biased region" description="Pro residues" evidence="5">
    <location>
        <begin position="827"/>
        <end position="839"/>
    </location>
</feature>
<feature type="compositionally biased region" description="Pro residues" evidence="5">
    <location>
        <begin position="882"/>
        <end position="893"/>
    </location>
</feature>
<dbReference type="Gene3D" id="3.90.190.10">
    <property type="entry name" value="Protein tyrosine phosphatase superfamily"/>
    <property type="match status" value="1"/>
</dbReference>
<dbReference type="SUPFAM" id="SSF49562">
    <property type="entry name" value="C2 domain (Calcium/lipid-binding domain, CaLB)"/>
    <property type="match status" value="1"/>
</dbReference>
<feature type="compositionally biased region" description="Pro residues" evidence="5">
    <location>
        <begin position="848"/>
        <end position="857"/>
    </location>
</feature>
<feature type="compositionally biased region" description="Pro residues" evidence="5">
    <location>
        <begin position="804"/>
        <end position="816"/>
    </location>
</feature>
<feature type="compositionally biased region" description="Polar residues" evidence="5">
    <location>
        <begin position="1385"/>
        <end position="1396"/>
    </location>
</feature>
<dbReference type="SMART" id="SM01326">
    <property type="entry name" value="PTEN_C2"/>
    <property type="match status" value="1"/>
</dbReference>
<dbReference type="EMBL" id="BSYO01000009">
    <property type="protein sequence ID" value="GMH09146.1"/>
    <property type="molecule type" value="Genomic_DNA"/>
</dbReference>
<feature type="coiled-coil region" evidence="4">
    <location>
        <begin position="1247"/>
        <end position="1274"/>
    </location>
</feature>
<dbReference type="InterPro" id="IPR015425">
    <property type="entry name" value="FH2_Formin"/>
</dbReference>
<comment type="caution">
    <text evidence="8">The sequence shown here is derived from an EMBL/GenBank/DDBJ whole genome shotgun (WGS) entry which is preliminary data.</text>
</comment>
<feature type="domain" description="FH2" evidence="7">
    <location>
        <begin position="967"/>
        <end position="1366"/>
    </location>
</feature>
<comment type="similarity">
    <text evidence="1">Belongs to the formin-like family. Class-II subfamily.</text>
</comment>
<protein>
    <recommendedName>
        <fullName evidence="3">Formin-like protein</fullName>
    </recommendedName>
</protein>
<evidence type="ECO:0000256" key="2">
    <source>
        <dbReference type="ARBA" id="ARBA00022912"/>
    </source>
</evidence>
<keyword evidence="9" id="KW-1185">Reference proteome</keyword>
<feature type="compositionally biased region" description="Pro residues" evidence="5">
    <location>
        <begin position="779"/>
        <end position="793"/>
    </location>
</feature>
<keyword evidence="4" id="KW-0175">Coiled coil</keyword>
<name>A0AAD3SE96_NEPGR</name>
<dbReference type="SUPFAM" id="SSF101447">
    <property type="entry name" value="Formin homology 2 domain (FH2 domain)"/>
    <property type="match status" value="1"/>
</dbReference>
<dbReference type="PROSITE" id="PS51182">
    <property type="entry name" value="C2_TENSIN"/>
    <property type="match status" value="1"/>
</dbReference>
<feature type="compositionally biased region" description="Basic and acidic residues" evidence="5">
    <location>
        <begin position="1347"/>
        <end position="1384"/>
    </location>
</feature>
<keyword evidence="2" id="KW-0378">Hydrolase</keyword>
<feature type="region of interest" description="Disordered" evidence="5">
    <location>
        <begin position="456"/>
        <end position="476"/>
    </location>
</feature>
<feature type="compositionally biased region" description="Pro residues" evidence="5">
    <location>
        <begin position="627"/>
        <end position="653"/>
    </location>
</feature>
<gene>
    <name evidence="8" type="ORF">Nepgr_010986</name>
</gene>
<evidence type="ECO:0000313" key="9">
    <source>
        <dbReference type="Proteomes" id="UP001279734"/>
    </source>
</evidence>
<keyword evidence="2" id="KW-0904">Protein phosphatase</keyword>
<dbReference type="InterPro" id="IPR042201">
    <property type="entry name" value="FH2_Formin_sf"/>
</dbReference>
<organism evidence="8 9">
    <name type="scientific">Nepenthes gracilis</name>
    <name type="common">Slender pitcher plant</name>
    <dbReference type="NCBI Taxonomy" id="150966"/>
    <lineage>
        <taxon>Eukaryota</taxon>
        <taxon>Viridiplantae</taxon>
        <taxon>Streptophyta</taxon>
        <taxon>Embryophyta</taxon>
        <taxon>Tracheophyta</taxon>
        <taxon>Spermatophyta</taxon>
        <taxon>Magnoliopsida</taxon>
        <taxon>eudicotyledons</taxon>
        <taxon>Gunneridae</taxon>
        <taxon>Pentapetalae</taxon>
        <taxon>Caryophyllales</taxon>
        <taxon>Nepenthaceae</taxon>
        <taxon>Nepenthes</taxon>
    </lineage>
</organism>
<dbReference type="InterPro" id="IPR035892">
    <property type="entry name" value="C2_domain_sf"/>
</dbReference>
<reference evidence="8" key="1">
    <citation type="submission" date="2023-05" db="EMBL/GenBank/DDBJ databases">
        <title>Nepenthes gracilis genome sequencing.</title>
        <authorList>
            <person name="Fukushima K."/>
        </authorList>
    </citation>
    <scope>NUCLEOTIDE SEQUENCE</scope>
    <source>
        <strain evidence="8">SING2019-196</strain>
    </source>
</reference>
<dbReference type="Gene3D" id="2.60.40.1110">
    <property type="match status" value="1"/>
</dbReference>
<evidence type="ECO:0000259" key="7">
    <source>
        <dbReference type="PROSITE" id="PS51444"/>
    </source>
</evidence>
<dbReference type="PANTHER" id="PTHR45733:SF17">
    <property type="entry name" value="FORMIN-LIKE PROTEIN 14"/>
    <property type="match status" value="1"/>
</dbReference>
<feature type="compositionally biased region" description="Pro residues" evidence="5">
    <location>
        <begin position="661"/>
        <end position="673"/>
    </location>
</feature>
<dbReference type="PANTHER" id="PTHR45733">
    <property type="entry name" value="FORMIN-J"/>
    <property type="match status" value="1"/>
</dbReference>
<sequence length="1396" mass="153862">MSRARGPRNVESDFPSSRYLDHVRSFMICLRSPGRALGFFINGVPLSKVLGLPQATMSLLSRFFHKRPPDGLLQVVDRVYVFDSCFSTEVLPDGIYQIYLHEIITELHEEFPHSSVLAFNFREGQKQSQFAQILCEYDVIVMDYPRHYEGCPVLPLSLLHYFLQISNSWLLRHNRNNIILLHCERGGWPILAFLLASFLIFKKLHSGERRTLEMIHREAPKGFLRLLSPLNPSPSQLRYLLYVARRNISSEWPPPERTLSLDCLIIRGVPRYDNRKGCRPVIRIFGRNHLCKGGLSTQMLFSMSKKRTSLRHFQQADCDVIKIDVQCLVQGDVVLECVHVDLDPEREVMMFRIMFNTAFIRSHILILNCDNLDILWDSKERYPKDFRVEVLFGEVQSSSPPRELTTILNGEERGGLPIEAFSRVQELFSGVEWVDYSDDAALWLFKQLSVLQSRVSSQTSPADSEEASSTADSLEFMEPESARAPQMNFLDDSLSQDSASEEAFDILSNPFEDSIKPSAPDNIDPVSSPLKNDGLQVGTCLRPRDLTPVIVVPLPSLEQQPVLTCEESSPCFPLPQSATCDTNGYQFAPPPPLLPPPPPIKSKGGIPPSPAPQLAPSINSDIGSSFFPPPSPPPPPLPPPPPPPPLPPPPPPVSTNSNRRLPPPPPPPPPPLQPSSLSPQCVAIAYDRGPSTSPPSVNRADPSLFLLPPVNHWTSSLSEPSPQPPPPPPPPPLPPDFDNGSMLLPSDPPVSHIPCRSKLLPKPPQPPPPPPLSIIISKPLPPPQPSSPPPPVALPIRIGSIHQAPPPPPPPPPPLLRPSSGPVLTMPLPPPPPPPPPSLPLAKIDPRVLPPASPPSPLSTEDNCTRPFAAPPAARDKVTRPAAPPPPPPPPLAPMQQRSIPVSAKASKPPSAPPPPPPPSMRGASPDTFPTPAPKVSGSPQPPPPSTGRGKAYSGLASNGRGRSAASMATAPKRTSLKPLHWVKVTRAMQGSLWADTQKQENQSGAPEIDITELESLFSASTDGSGHSKAGVRHGTNITKLEKVQLVDLRRAYNCEIMLTKIKIPLPDMTNAVLALDSSALDIDQVENLIKFCPSKEEMELLKNYNGDREMLGKCEQFFLELMKVPRVESKLRVFAFKINFSSQVNDLRCNLNTINEASREVRELVKLRQIMQTILTLGNALNQGTARGAAIGFKLDSLLKLSDTRARNSKMTLMHYLCKILAEKMPDLLDFDKDLVHLEAASKIQLKTLAEEMQAVSKGLEKVEQELAASENDGVISDGFRKVLKNFLDSAEAEVRSLTSLYSEVGRNADSLSHYFGEDPARCPFEQVTQILVVFVKLFNKSREENEQQAEAERKKMEKEAMKERASANSVIKREAISIDRSKPNAQNQKKTCLD</sequence>
<evidence type="ECO:0000256" key="5">
    <source>
        <dbReference type="SAM" id="MobiDB-lite"/>
    </source>
</evidence>
<dbReference type="PROSITE" id="PS51444">
    <property type="entry name" value="FH2"/>
    <property type="match status" value="1"/>
</dbReference>
<dbReference type="FunFam" id="1.20.58.2220:FF:000020">
    <property type="entry name" value="Formin-like protein"/>
    <property type="match status" value="1"/>
</dbReference>
<dbReference type="InterPro" id="IPR051144">
    <property type="entry name" value="Formin_homology_domain"/>
</dbReference>
<feature type="compositionally biased region" description="Pro residues" evidence="5">
    <location>
        <begin position="721"/>
        <end position="735"/>
    </location>
</feature>
<proteinExistence type="inferred from homology"/>
<feature type="compositionally biased region" description="Low complexity" evidence="5">
    <location>
        <begin position="456"/>
        <end position="473"/>
    </location>
</feature>
<evidence type="ECO:0000256" key="1">
    <source>
        <dbReference type="ARBA" id="ARBA00006468"/>
    </source>
</evidence>
<dbReference type="InterPro" id="IPR029021">
    <property type="entry name" value="Prot-tyrosine_phosphatase-like"/>
</dbReference>
<evidence type="ECO:0000313" key="8">
    <source>
        <dbReference type="EMBL" id="GMH09146.1"/>
    </source>
</evidence>
<dbReference type="Pfam" id="PF10409">
    <property type="entry name" value="PTEN_C2"/>
    <property type="match status" value="1"/>
</dbReference>
<feature type="compositionally biased region" description="Pro residues" evidence="5">
    <location>
        <begin position="588"/>
        <end position="600"/>
    </location>
</feature>
<dbReference type="InterPro" id="IPR014020">
    <property type="entry name" value="Tensin_C2-dom"/>
</dbReference>
<dbReference type="Gene3D" id="1.20.58.2220">
    <property type="entry name" value="Formin, FH2 domain"/>
    <property type="match status" value="1"/>
</dbReference>
<dbReference type="SMART" id="SM00498">
    <property type="entry name" value="FH2"/>
    <property type="match status" value="1"/>
</dbReference>
<dbReference type="Pfam" id="PF02181">
    <property type="entry name" value="FH2"/>
    <property type="match status" value="1"/>
</dbReference>
<dbReference type="Proteomes" id="UP001279734">
    <property type="component" value="Unassembled WGS sequence"/>
</dbReference>
<feature type="compositionally biased region" description="Pro residues" evidence="5">
    <location>
        <begin position="761"/>
        <end position="772"/>
    </location>
</feature>
<evidence type="ECO:0000259" key="6">
    <source>
        <dbReference type="PROSITE" id="PS51182"/>
    </source>
</evidence>
<accession>A0AAD3SE96</accession>
<dbReference type="GO" id="GO:0004721">
    <property type="term" value="F:phosphoprotein phosphatase activity"/>
    <property type="evidence" value="ECO:0007669"/>
    <property type="project" value="UniProtKB-KW"/>
</dbReference>
<evidence type="ECO:0000256" key="3">
    <source>
        <dbReference type="RuleBase" id="RU361260"/>
    </source>
</evidence>